<organism evidence="3 5">
    <name type="scientific">Anaerotignum propionicum DSM 1682</name>
    <dbReference type="NCBI Taxonomy" id="991789"/>
    <lineage>
        <taxon>Bacteria</taxon>
        <taxon>Bacillati</taxon>
        <taxon>Bacillota</taxon>
        <taxon>Clostridia</taxon>
        <taxon>Lachnospirales</taxon>
        <taxon>Anaerotignaceae</taxon>
        <taxon>Anaerotignum</taxon>
    </lineage>
</organism>
<reference evidence="4" key="2">
    <citation type="submission" date="2016-01" db="EMBL/GenBank/DDBJ databases">
        <authorList>
            <person name="Poehlein A."/>
            <person name="Schlien K."/>
            <person name="Gottschalk G."/>
            <person name="Buckel W."/>
            <person name="Daniel R."/>
        </authorList>
    </citation>
    <scope>NUCLEOTIDE SEQUENCE [LARGE SCALE GENOMIC DNA]</scope>
    <source>
        <strain evidence="4">X2</strain>
    </source>
</reference>
<feature type="transmembrane region" description="Helical" evidence="1">
    <location>
        <begin position="46"/>
        <end position="66"/>
    </location>
</feature>
<protein>
    <submittedName>
        <fullName evidence="2">Immunity protein SdpI</fullName>
    </submittedName>
    <submittedName>
        <fullName evidence="3">Uncharacterized membrane protein</fullName>
    </submittedName>
</protein>
<dbReference type="RefSeq" id="WP_066047160.1">
    <property type="nucleotide sequence ID" value="NZ_CP014223.1"/>
</dbReference>
<reference evidence="2 4" key="1">
    <citation type="journal article" date="2016" name="Genome Announc.">
        <title>Complete Genome Sequence of the Amino Acid-Fermenting Clostridium propionicum X2 (DSM 1682).</title>
        <authorList>
            <person name="Poehlein A."/>
            <person name="Schlien K."/>
            <person name="Chowdhury N.P."/>
            <person name="Gottschalk G."/>
            <person name="Buckel W."/>
            <person name="Daniel R."/>
        </authorList>
    </citation>
    <scope>NUCLEOTIDE SEQUENCE [LARGE SCALE GENOMIC DNA]</scope>
    <source>
        <strain evidence="2 4">X2</strain>
    </source>
</reference>
<sequence length="216" mass="24480">MSKKRIAIYIFSVLPIIMVSLVYQKLPDLVPMQWEAGGGVRYGDKWQLYIIAGLCLIMGIFMPLLPKIDPRKKNYEKFFLAYENIVLMIVIFMAAIMAISLSESLYPGRISIPRVVSGGVGLLFIFLGNMMPKVKSNFFTGVRTPWALSSELVWNKTQRLGGKVFFFGGLLMTLCAFIVPIFAMPYVVGLVMCVIVLYPTTMSFVWYKDETKVLEK</sequence>
<name>A0A0X8VBZ9_ANAPI</name>
<dbReference type="PANTHER" id="PTHR37810">
    <property type="entry name" value="IMMUNITY PROTEIN SDPI"/>
    <property type="match status" value="1"/>
</dbReference>
<evidence type="ECO:0000256" key="1">
    <source>
        <dbReference type="SAM" id="Phobius"/>
    </source>
</evidence>
<accession>A0A0X8VBZ9</accession>
<evidence type="ECO:0000313" key="3">
    <source>
        <dbReference type="EMBL" id="SHE77743.1"/>
    </source>
</evidence>
<evidence type="ECO:0000313" key="4">
    <source>
        <dbReference type="Proteomes" id="UP000068026"/>
    </source>
</evidence>
<dbReference type="Proteomes" id="UP000184204">
    <property type="component" value="Unassembled WGS sequence"/>
</dbReference>
<dbReference type="EMBL" id="CP014223">
    <property type="protein sequence ID" value="AMJ39975.1"/>
    <property type="molecule type" value="Genomic_DNA"/>
</dbReference>
<dbReference type="AlphaFoldDB" id="A0A0X8VBZ9"/>
<feature type="transmembrane region" description="Helical" evidence="1">
    <location>
        <begin position="78"/>
        <end position="99"/>
    </location>
</feature>
<dbReference type="PIRSF" id="PIRSF038959">
    <property type="entry name" value="SdpI"/>
    <property type="match status" value="1"/>
</dbReference>
<proteinExistence type="predicted"/>
<dbReference type="PANTHER" id="PTHR37810:SF5">
    <property type="entry name" value="IMMUNITY PROTEIN SDPI"/>
    <property type="match status" value="1"/>
</dbReference>
<keyword evidence="1" id="KW-1133">Transmembrane helix</keyword>
<keyword evidence="1" id="KW-0812">Transmembrane</keyword>
<dbReference type="Pfam" id="PF13630">
    <property type="entry name" value="SdpI"/>
    <property type="match status" value="1"/>
</dbReference>
<gene>
    <name evidence="2" type="primary">sdpI</name>
    <name evidence="2" type="ORF">CPRO_03650</name>
    <name evidence="3" type="ORF">SAMN02745151_01747</name>
</gene>
<keyword evidence="4" id="KW-1185">Reference proteome</keyword>
<dbReference type="GO" id="GO:0009636">
    <property type="term" value="P:response to toxic substance"/>
    <property type="evidence" value="ECO:0007669"/>
    <property type="project" value="TreeGrafter"/>
</dbReference>
<feature type="transmembrane region" description="Helical" evidence="1">
    <location>
        <begin position="189"/>
        <end position="207"/>
    </location>
</feature>
<feature type="transmembrane region" description="Helical" evidence="1">
    <location>
        <begin position="164"/>
        <end position="183"/>
    </location>
</feature>
<dbReference type="Proteomes" id="UP000068026">
    <property type="component" value="Chromosome"/>
</dbReference>
<dbReference type="InterPro" id="IPR026272">
    <property type="entry name" value="SdpI"/>
</dbReference>
<feature type="transmembrane region" description="Helical" evidence="1">
    <location>
        <begin position="7"/>
        <end position="26"/>
    </location>
</feature>
<dbReference type="InterPro" id="IPR025962">
    <property type="entry name" value="SdpI/YhfL"/>
</dbReference>
<evidence type="ECO:0000313" key="5">
    <source>
        <dbReference type="Proteomes" id="UP000184204"/>
    </source>
</evidence>
<reference evidence="5" key="3">
    <citation type="submission" date="2016-11" db="EMBL/GenBank/DDBJ databases">
        <authorList>
            <person name="Jaros S."/>
            <person name="Januszkiewicz K."/>
            <person name="Wedrychowicz H."/>
        </authorList>
    </citation>
    <scope>NUCLEOTIDE SEQUENCE [LARGE SCALE GENOMIC DNA]</scope>
    <source>
        <strain evidence="5">DSM 1682</strain>
    </source>
</reference>
<reference evidence="3" key="4">
    <citation type="submission" date="2016-11" db="EMBL/GenBank/DDBJ databases">
        <authorList>
            <person name="Varghese N."/>
            <person name="Submissions S."/>
        </authorList>
    </citation>
    <scope>NUCLEOTIDE SEQUENCE</scope>
    <source>
        <strain evidence="3">DSM 1682</strain>
    </source>
</reference>
<evidence type="ECO:0000313" key="2">
    <source>
        <dbReference type="EMBL" id="AMJ39975.1"/>
    </source>
</evidence>
<dbReference type="KEGG" id="cpro:CPRO_03650"/>
<dbReference type="EMBL" id="FQUA01000007">
    <property type="protein sequence ID" value="SHE77743.1"/>
    <property type="molecule type" value="Genomic_DNA"/>
</dbReference>
<feature type="transmembrane region" description="Helical" evidence="1">
    <location>
        <begin position="111"/>
        <end position="128"/>
    </location>
</feature>
<dbReference type="OrthoDB" id="9808690at2"/>
<keyword evidence="1" id="KW-0472">Membrane</keyword>